<dbReference type="Pfam" id="PF13592">
    <property type="entry name" value="HTH_33"/>
    <property type="match status" value="1"/>
</dbReference>
<accession>A0AAU1ID73</accession>
<dbReference type="InterPro" id="IPR025959">
    <property type="entry name" value="Winged_HTH_dom"/>
</dbReference>
<evidence type="ECO:0000259" key="1">
    <source>
        <dbReference type="Pfam" id="PF13592"/>
    </source>
</evidence>
<evidence type="ECO:0000313" key="2">
    <source>
        <dbReference type="EMBL" id="WTP91646.1"/>
    </source>
</evidence>
<organism evidence="2">
    <name type="scientific">Streptomyces sp. NBC_00180</name>
    <dbReference type="NCBI Taxonomy" id="2903632"/>
    <lineage>
        <taxon>Bacteria</taxon>
        <taxon>Bacillati</taxon>
        <taxon>Actinomycetota</taxon>
        <taxon>Actinomycetes</taxon>
        <taxon>Kitasatosporales</taxon>
        <taxon>Streptomycetaceae</taxon>
        <taxon>Streptomyces</taxon>
    </lineage>
</organism>
<proteinExistence type="predicted"/>
<name>A0AAU1ID73_9ACTN</name>
<reference evidence="2" key="1">
    <citation type="submission" date="2022-10" db="EMBL/GenBank/DDBJ databases">
        <title>The complete genomes of actinobacterial strains from the NBC collection.</title>
        <authorList>
            <person name="Joergensen T.S."/>
            <person name="Alvarez Arevalo M."/>
            <person name="Sterndorff E.B."/>
            <person name="Faurdal D."/>
            <person name="Vuksanovic O."/>
            <person name="Mourched A.-S."/>
            <person name="Charusanti P."/>
            <person name="Shaw S."/>
            <person name="Blin K."/>
            <person name="Weber T."/>
        </authorList>
    </citation>
    <scope>NUCLEOTIDE SEQUENCE</scope>
    <source>
        <strain evidence="2">NBC 00180</strain>
    </source>
</reference>
<protein>
    <submittedName>
        <fullName evidence="2">Winged helix-turn-helix domain-containing protein</fullName>
    </submittedName>
</protein>
<dbReference type="SUPFAM" id="SSF46689">
    <property type="entry name" value="Homeodomain-like"/>
    <property type="match status" value="1"/>
</dbReference>
<dbReference type="EMBL" id="CP108140">
    <property type="protein sequence ID" value="WTP91646.1"/>
    <property type="molecule type" value="Genomic_DNA"/>
</dbReference>
<dbReference type="InterPro" id="IPR009057">
    <property type="entry name" value="Homeodomain-like_sf"/>
</dbReference>
<gene>
    <name evidence="2" type="ORF">OG477_43335</name>
</gene>
<dbReference type="AlphaFoldDB" id="A0AAU1ID73"/>
<sequence length="158" mass="18401">MRYPDGGGLTAVERARRERVRFQAAEVWVAGMKPPQVARVLRVSRESVYAWWEAAWTPCVPEGSREWRRGWSRAGGPGRPGPLEQGPAVHGRAEDQRWTLARVSLLVARRFHVRFSRPQLSRILRQMGFSVQVRVRCAAQRDEEQMRLWRIETWARVE</sequence>
<feature type="domain" description="Winged helix-turn helix" evidence="1">
    <location>
        <begin position="94"/>
        <end position="152"/>
    </location>
</feature>